<feature type="compositionally biased region" description="Basic residues" evidence="1">
    <location>
        <begin position="25"/>
        <end position="37"/>
    </location>
</feature>
<proteinExistence type="predicted"/>
<feature type="region of interest" description="Disordered" evidence="1">
    <location>
        <begin position="24"/>
        <end position="79"/>
    </location>
</feature>
<dbReference type="Proteomes" id="UP001162131">
    <property type="component" value="Unassembled WGS sequence"/>
</dbReference>
<keyword evidence="3" id="KW-1185">Reference proteome</keyword>
<reference evidence="2" key="1">
    <citation type="submission" date="2021-09" db="EMBL/GenBank/DDBJ databases">
        <authorList>
            <consortium name="AG Swart"/>
            <person name="Singh M."/>
            <person name="Singh A."/>
            <person name="Seah K."/>
            <person name="Emmerich C."/>
        </authorList>
    </citation>
    <scope>NUCLEOTIDE SEQUENCE</scope>
    <source>
        <strain evidence="2">ATCC30299</strain>
    </source>
</reference>
<comment type="caution">
    <text evidence="2">The sequence shown here is derived from an EMBL/GenBank/DDBJ whole genome shotgun (WGS) entry which is preliminary data.</text>
</comment>
<dbReference type="AlphaFoldDB" id="A0AAU9JYY4"/>
<sequence length="79" mass="9326">MQCNTCNEIGHLESNHDKIIEIREKRKRIKQSKKVKKDSRNLNLIDQKYSVSDNKYENNLKTRKISTIKPPKKKHSSSC</sequence>
<evidence type="ECO:0000313" key="3">
    <source>
        <dbReference type="Proteomes" id="UP001162131"/>
    </source>
</evidence>
<gene>
    <name evidence="2" type="ORF">BSTOLATCC_MIC46929</name>
</gene>
<evidence type="ECO:0000313" key="2">
    <source>
        <dbReference type="EMBL" id="CAG9328632.1"/>
    </source>
</evidence>
<feature type="compositionally biased region" description="Polar residues" evidence="1">
    <location>
        <begin position="41"/>
        <end position="53"/>
    </location>
</feature>
<accession>A0AAU9JYY4</accession>
<dbReference type="EMBL" id="CAJZBQ010000046">
    <property type="protein sequence ID" value="CAG9328632.1"/>
    <property type="molecule type" value="Genomic_DNA"/>
</dbReference>
<name>A0AAU9JYY4_9CILI</name>
<evidence type="ECO:0000256" key="1">
    <source>
        <dbReference type="SAM" id="MobiDB-lite"/>
    </source>
</evidence>
<protein>
    <submittedName>
        <fullName evidence="2">Uncharacterized protein</fullName>
    </submittedName>
</protein>
<organism evidence="2 3">
    <name type="scientific">Blepharisma stoltei</name>
    <dbReference type="NCBI Taxonomy" id="1481888"/>
    <lineage>
        <taxon>Eukaryota</taxon>
        <taxon>Sar</taxon>
        <taxon>Alveolata</taxon>
        <taxon>Ciliophora</taxon>
        <taxon>Postciliodesmatophora</taxon>
        <taxon>Heterotrichea</taxon>
        <taxon>Heterotrichida</taxon>
        <taxon>Blepharismidae</taxon>
        <taxon>Blepharisma</taxon>
    </lineage>
</organism>
<feature type="compositionally biased region" description="Basic residues" evidence="1">
    <location>
        <begin position="61"/>
        <end position="79"/>
    </location>
</feature>